<evidence type="ECO:0000259" key="3">
    <source>
        <dbReference type="Pfam" id="PF08385"/>
    </source>
</evidence>
<comment type="similarity">
    <text evidence="1">Belongs to the dynein heavy chain family.</text>
</comment>
<dbReference type="GO" id="GO:0005858">
    <property type="term" value="C:axonemal dynein complex"/>
    <property type="evidence" value="ECO:0007669"/>
    <property type="project" value="TreeGrafter"/>
</dbReference>
<dbReference type="Pfam" id="PF08385">
    <property type="entry name" value="DHC_N1"/>
    <property type="match status" value="1"/>
</dbReference>
<dbReference type="EMBL" id="JANVFS010000028">
    <property type="protein sequence ID" value="KAJ4471827.1"/>
    <property type="molecule type" value="Genomic_DNA"/>
</dbReference>
<protein>
    <submittedName>
        <fullName evidence="4">Dynein heavy chain</fullName>
    </submittedName>
</protein>
<reference evidence="4" key="1">
    <citation type="submission" date="2022-08" db="EMBL/GenBank/DDBJ databases">
        <authorList>
            <consortium name="DOE Joint Genome Institute"/>
            <person name="Min B."/>
            <person name="Riley R."/>
            <person name="Sierra-Patev S."/>
            <person name="Naranjo-Ortiz M."/>
            <person name="Looney B."/>
            <person name="Konkel Z."/>
            <person name="Slot J.C."/>
            <person name="Sakamoto Y."/>
            <person name="Steenwyk J.L."/>
            <person name="Rokas A."/>
            <person name="Carro J."/>
            <person name="Camarero S."/>
            <person name="Ferreira P."/>
            <person name="Molpeceres G."/>
            <person name="Ruiz-Duenas F.J."/>
            <person name="Serrano A."/>
            <person name="Henrissat B."/>
            <person name="Drula E."/>
            <person name="Hughes K.W."/>
            <person name="Mata J.L."/>
            <person name="Ishikawa N.K."/>
            <person name="Vargas-Isla R."/>
            <person name="Ushijima S."/>
            <person name="Smith C.A."/>
            <person name="Ahrendt S."/>
            <person name="Andreopoulos W."/>
            <person name="He G."/>
            <person name="Labutti K."/>
            <person name="Lipzen A."/>
            <person name="Ng V."/>
            <person name="Sandor L."/>
            <person name="Barry K."/>
            <person name="Martinez A.T."/>
            <person name="Xiao Y."/>
            <person name="Gibbons J.G."/>
            <person name="Terashima K."/>
            <person name="Hibbett D.S."/>
            <person name="Grigoriev I.V."/>
        </authorList>
    </citation>
    <scope>NUCLEOTIDE SEQUENCE</scope>
    <source>
        <strain evidence="4">Sp2 HRB7682 ss15</strain>
    </source>
</reference>
<comment type="caution">
    <text evidence="4">The sequence shown here is derived from an EMBL/GenBank/DDBJ whole genome shotgun (WGS) entry which is preliminary data.</text>
</comment>
<evidence type="ECO:0000256" key="2">
    <source>
        <dbReference type="SAM" id="MobiDB-lite"/>
    </source>
</evidence>
<gene>
    <name evidence="4" type="ORF">C8J55DRAFT_580612</name>
</gene>
<feature type="compositionally biased region" description="Polar residues" evidence="2">
    <location>
        <begin position="1"/>
        <end position="14"/>
    </location>
</feature>
<dbReference type="Proteomes" id="UP001150238">
    <property type="component" value="Unassembled WGS sequence"/>
</dbReference>
<dbReference type="GO" id="GO:0007018">
    <property type="term" value="P:microtubule-based movement"/>
    <property type="evidence" value="ECO:0007669"/>
    <property type="project" value="InterPro"/>
</dbReference>
<dbReference type="GO" id="GO:0045505">
    <property type="term" value="F:dynein intermediate chain binding"/>
    <property type="evidence" value="ECO:0007669"/>
    <property type="project" value="InterPro"/>
</dbReference>
<accession>A0A9W9A232</accession>
<evidence type="ECO:0000313" key="5">
    <source>
        <dbReference type="Proteomes" id="UP001150238"/>
    </source>
</evidence>
<feature type="domain" description="Dynein heavy chain tail" evidence="3">
    <location>
        <begin position="239"/>
        <end position="801"/>
    </location>
</feature>
<dbReference type="InterPro" id="IPR013594">
    <property type="entry name" value="Dynein_heavy_tail"/>
</dbReference>
<feature type="region of interest" description="Disordered" evidence="2">
    <location>
        <begin position="1"/>
        <end position="23"/>
    </location>
</feature>
<proteinExistence type="inferred from homology"/>
<name>A0A9W9A232_9AGAR</name>
<reference evidence="4" key="2">
    <citation type="journal article" date="2023" name="Proc. Natl. Acad. Sci. U.S.A.">
        <title>A global phylogenomic analysis of the shiitake genus Lentinula.</title>
        <authorList>
            <person name="Sierra-Patev S."/>
            <person name="Min B."/>
            <person name="Naranjo-Ortiz M."/>
            <person name="Looney B."/>
            <person name="Konkel Z."/>
            <person name="Slot J.C."/>
            <person name="Sakamoto Y."/>
            <person name="Steenwyk J.L."/>
            <person name="Rokas A."/>
            <person name="Carro J."/>
            <person name="Camarero S."/>
            <person name="Ferreira P."/>
            <person name="Molpeceres G."/>
            <person name="Ruiz-Duenas F.J."/>
            <person name="Serrano A."/>
            <person name="Henrissat B."/>
            <person name="Drula E."/>
            <person name="Hughes K.W."/>
            <person name="Mata J.L."/>
            <person name="Ishikawa N.K."/>
            <person name="Vargas-Isla R."/>
            <person name="Ushijima S."/>
            <person name="Smith C.A."/>
            <person name="Donoghue J."/>
            <person name="Ahrendt S."/>
            <person name="Andreopoulos W."/>
            <person name="He G."/>
            <person name="LaButti K."/>
            <person name="Lipzen A."/>
            <person name="Ng V."/>
            <person name="Riley R."/>
            <person name="Sandor L."/>
            <person name="Barry K."/>
            <person name="Martinez A.T."/>
            <person name="Xiao Y."/>
            <person name="Gibbons J.G."/>
            <person name="Terashima K."/>
            <person name="Grigoriev I.V."/>
            <person name="Hibbett D."/>
        </authorList>
    </citation>
    <scope>NUCLEOTIDE SEQUENCE</scope>
    <source>
        <strain evidence="4">Sp2 HRB7682 ss15</strain>
    </source>
</reference>
<dbReference type="AlphaFoldDB" id="A0A9W9A232"/>
<evidence type="ECO:0000313" key="4">
    <source>
        <dbReference type="EMBL" id="KAJ4471827.1"/>
    </source>
</evidence>
<dbReference type="PANTHER" id="PTHR46532:SF4">
    <property type="entry name" value="AAA+ ATPASE DOMAIN-CONTAINING PROTEIN"/>
    <property type="match status" value="1"/>
</dbReference>
<dbReference type="InterPro" id="IPR026983">
    <property type="entry name" value="DHC"/>
</dbReference>
<dbReference type="PANTHER" id="PTHR46532">
    <property type="entry name" value="MALE FERTILITY FACTOR KL5"/>
    <property type="match status" value="1"/>
</dbReference>
<organism evidence="4 5">
    <name type="scientific">Lentinula lateritia</name>
    <dbReference type="NCBI Taxonomy" id="40482"/>
    <lineage>
        <taxon>Eukaryota</taxon>
        <taxon>Fungi</taxon>
        <taxon>Dikarya</taxon>
        <taxon>Basidiomycota</taxon>
        <taxon>Agaricomycotina</taxon>
        <taxon>Agaricomycetes</taxon>
        <taxon>Agaricomycetidae</taxon>
        <taxon>Agaricales</taxon>
        <taxon>Marasmiineae</taxon>
        <taxon>Omphalotaceae</taxon>
        <taxon>Lentinula</taxon>
    </lineage>
</organism>
<dbReference type="GO" id="GO:0051959">
    <property type="term" value="F:dynein light intermediate chain binding"/>
    <property type="evidence" value="ECO:0007669"/>
    <property type="project" value="InterPro"/>
</dbReference>
<sequence>MDSSLQPPTTNGHSETPPAEPTAPFFDPEIFRSYLLALLPPVIGARPSDLERIFDTDFDERVSRFSGEGGDVLYVVKAKDEVEDDSEQTFHYQLTQHLTYHPSHVLTLALIKRSATLDPTTPLATQLHFLNLFGGEETPYESLHAVVSCGVKPWFDAFVGARGGGKDGGDTKMGIPMTKKKFAELELSLLHLQQNVEIPETHLTIHPIIQRAVEQAQAAGTRPNLSYIPTKTLNDSTFLNSLHAQVNSWIKSIQAVTKLTRDVASGTASQEINFWLSLERALEGIEAQLRSDEVTMVMDCLRNAKRFHATVSFIADTGLKDATDLVHKYNQLMKDFPLNELLSATDLDKIQESLILIFSHINRKLRLSPYPIRRALPLVEAISRDFNDQLLRILTSHRLPYTPYDTFDRLLSQTTSIFRTWDDQIKEFYNVARDVTRKRSERFIPIKVVPAHAKLQERTRYLRDWRKQHEQLAIMTGPTKGLGSVGMEVGGMDMEEEVKEAYEVVKRIDVLDVSVEGTEIWVAAENAYNERVSRVENQIIARLRDRLGTARNANEMFRVFSKFNALFVRPKIRGAIQEYQTQLIDSVKEDIKHLHDKFKTQYRYSEAYHMSQMRDLPPIAGAIIWARQIERQLLTYMKRVEDVLGKGWELYAEGQKLQSESSAFRKKLDTRPVYEAWLHDINRRNMGVDGRLFEIVRLRGGGFQLAVNFDPQIITLFKEVRNLLWLGFQVPHAITNMAKDAKRVYPHAVSLMETVRTYGQTLDLVENNRGIEWLVAEYRNESQRMISKGVNIRWDHFVNQYDTGRFVSSADGRDNRHIQFVREFASVVSVLQDKTNSVIDLYKDILRAVDDLATCSYTSEAFSELLGKIQAAIDRLNLEGYANLDHWVAELDKRIEVILLQRLTQIIQAWCTEFDRTDDESRRDTVRENKRRGDKRMKEEKFMESHMTIKPFVHEIRIQNQVIFLDPPIEHARAAWIKQLHDWIGVVCRLRRIQSSRYEIGLQMQGAITTETTYTSLLTHFSDDTLRRPFALIETKVQQLREYVAKWFQFQSLWDLEAEYVFNRLGDSLAHWQQLLTEIKKARATFDTSETQKSFGVCAIDYEQVQARVNAKYDAWQRDILSRFGVKLGNAMKEMHASILKARNDLEHQSIEGLVGGSRRF</sequence>
<evidence type="ECO:0000256" key="1">
    <source>
        <dbReference type="ARBA" id="ARBA00008887"/>
    </source>
</evidence>